<protein>
    <submittedName>
        <fullName evidence="2">Uncharacterized protein</fullName>
    </submittedName>
</protein>
<feature type="compositionally biased region" description="Basic and acidic residues" evidence="1">
    <location>
        <begin position="1"/>
        <end position="17"/>
    </location>
</feature>
<accession>A0ABQ7PUF3</accession>
<proteinExistence type="predicted"/>
<gene>
    <name evidence="2" type="ORF">JYU34_020417</name>
</gene>
<feature type="region of interest" description="Disordered" evidence="1">
    <location>
        <begin position="1"/>
        <end position="53"/>
    </location>
</feature>
<feature type="compositionally biased region" description="Polar residues" evidence="1">
    <location>
        <begin position="26"/>
        <end position="43"/>
    </location>
</feature>
<dbReference type="Proteomes" id="UP000823941">
    <property type="component" value="Chromosome 28"/>
</dbReference>
<evidence type="ECO:0000313" key="3">
    <source>
        <dbReference type="Proteomes" id="UP000823941"/>
    </source>
</evidence>
<organism evidence="2 3">
    <name type="scientific">Plutella xylostella</name>
    <name type="common">Diamondback moth</name>
    <name type="synonym">Plutella maculipennis</name>
    <dbReference type="NCBI Taxonomy" id="51655"/>
    <lineage>
        <taxon>Eukaryota</taxon>
        <taxon>Metazoa</taxon>
        <taxon>Ecdysozoa</taxon>
        <taxon>Arthropoda</taxon>
        <taxon>Hexapoda</taxon>
        <taxon>Insecta</taxon>
        <taxon>Pterygota</taxon>
        <taxon>Neoptera</taxon>
        <taxon>Endopterygota</taxon>
        <taxon>Lepidoptera</taxon>
        <taxon>Glossata</taxon>
        <taxon>Ditrysia</taxon>
        <taxon>Yponomeutoidea</taxon>
        <taxon>Plutellidae</taxon>
        <taxon>Plutella</taxon>
    </lineage>
</organism>
<evidence type="ECO:0000313" key="2">
    <source>
        <dbReference type="EMBL" id="KAG7296606.1"/>
    </source>
</evidence>
<comment type="caution">
    <text evidence="2">The sequence shown here is derived from an EMBL/GenBank/DDBJ whole genome shotgun (WGS) entry which is preliminary data.</text>
</comment>
<dbReference type="EMBL" id="JAHIBW010000028">
    <property type="protein sequence ID" value="KAG7296606.1"/>
    <property type="molecule type" value="Genomic_DNA"/>
</dbReference>
<sequence>MNRNTDFKAHRTTEDIRTANFAPMSLHSSEPTVSSLKLRNPQSKVKPAHKYPAVSQADVQPKLKYKYSSTSATIVPSVVLGASCRLGVNSENIASYACR</sequence>
<reference evidence="2 3" key="1">
    <citation type="submission" date="2021-06" db="EMBL/GenBank/DDBJ databases">
        <title>A haploid diamondback moth (Plutella xylostella L.) genome assembly resolves 31 chromosomes and identifies a diamide resistance mutation.</title>
        <authorList>
            <person name="Ward C.M."/>
            <person name="Perry K.D."/>
            <person name="Baker G."/>
            <person name="Powis K."/>
            <person name="Heckel D.G."/>
            <person name="Baxter S.W."/>
        </authorList>
    </citation>
    <scope>NUCLEOTIDE SEQUENCE [LARGE SCALE GENOMIC DNA]</scope>
    <source>
        <strain evidence="2 3">LV</strain>
        <tissue evidence="2">Single pupa</tissue>
    </source>
</reference>
<evidence type="ECO:0000256" key="1">
    <source>
        <dbReference type="SAM" id="MobiDB-lite"/>
    </source>
</evidence>
<keyword evidence="3" id="KW-1185">Reference proteome</keyword>
<name>A0ABQ7PUF3_PLUXY</name>